<organism evidence="3 4">
    <name type="scientific">Mycobacterium kansasii</name>
    <dbReference type="NCBI Taxonomy" id="1768"/>
    <lineage>
        <taxon>Bacteria</taxon>
        <taxon>Bacillati</taxon>
        <taxon>Actinomycetota</taxon>
        <taxon>Actinomycetes</taxon>
        <taxon>Mycobacteriales</taxon>
        <taxon>Mycobacteriaceae</taxon>
        <taxon>Mycobacterium</taxon>
    </lineage>
</organism>
<sequence length="150" mass="16086">MAITEYRPGTTFPGVIGRTADESTPAWPALKRPAEGAPNVVFIVLDDTGYGHLGCFGSPISTPNIDALAADGLRYSNMHTTALCSPSRSCILNGRNHHSNHLACLTNGSTGFPAPTVTYRSRTVSCLKFCGHRATTPTASANGIWRRRKR</sequence>
<proteinExistence type="inferred from homology"/>
<gene>
    <name evidence="3" type="ORF">BZL30_4353</name>
</gene>
<dbReference type="SUPFAM" id="SSF53649">
    <property type="entry name" value="Alkaline phosphatase-like"/>
    <property type="match status" value="1"/>
</dbReference>
<dbReference type="EMBL" id="MVBM01000004">
    <property type="protein sequence ID" value="OOK73488.1"/>
    <property type="molecule type" value="Genomic_DNA"/>
</dbReference>
<dbReference type="PANTHER" id="PTHR42693:SF43">
    <property type="entry name" value="BLL2667 PROTEIN"/>
    <property type="match status" value="1"/>
</dbReference>
<name>A0A1V3X330_MYCKA</name>
<dbReference type="PANTHER" id="PTHR42693">
    <property type="entry name" value="ARYLSULFATASE FAMILY MEMBER"/>
    <property type="match status" value="1"/>
</dbReference>
<evidence type="ECO:0000259" key="2">
    <source>
        <dbReference type="Pfam" id="PF00884"/>
    </source>
</evidence>
<reference evidence="3 4" key="1">
    <citation type="submission" date="2017-02" db="EMBL/GenBank/DDBJ databases">
        <title>Complete genome sequences of Mycobacterium kansasii strains isolated from rhesus macaques.</title>
        <authorList>
            <person name="Panda A."/>
            <person name="Nagaraj S."/>
            <person name="Zhao X."/>
            <person name="Tettelin H."/>
            <person name="Detolla L.J."/>
        </authorList>
    </citation>
    <scope>NUCLEOTIDE SEQUENCE [LARGE SCALE GENOMIC DNA]</scope>
    <source>
        <strain evidence="3 4">11-3813</strain>
    </source>
</reference>
<dbReference type="Proteomes" id="UP000189229">
    <property type="component" value="Unassembled WGS sequence"/>
</dbReference>
<dbReference type="Pfam" id="PF00884">
    <property type="entry name" value="Sulfatase"/>
    <property type="match status" value="1"/>
</dbReference>
<dbReference type="AlphaFoldDB" id="A0A1V3X330"/>
<feature type="domain" description="Sulfatase N-terminal" evidence="2">
    <location>
        <begin position="38"/>
        <end position="102"/>
    </location>
</feature>
<evidence type="ECO:0000256" key="1">
    <source>
        <dbReference type="ARBA" id="ARBA00008779"/>
    </source>
</evidence>
<comment type="caution">
    <text evidence="3">The sequence shown here is derived from an EMBL/GenBank/DDBJ whole genome shotgun (WGS) entry which is preliminary data.</text>
</comment>
<protein>
    <submittedName>
        <fullName evidence="3">Sulfatase family protein</fullName>
    </submittedName>
</protein>
<accession>A0A1V3X330</accession>
<dbReference type="InterPro" id="IPR000917">
    <property type="entry name" value="Sulfatase_N"/>
</dbReference>
<dbReference type="InterPro" id="IPR017850">
    <property type="entry name" value="Alkaline_phosphatase_core_sf"/>
</dbReference>
<evidence type="ECO:0000313" key="4">
    <source>
        <dbReference type="Proteomes" id="UP000189229"/>
    </source>
</evidence>
<dbReference type="Gene3D" id="3.40.720.10">
    <property type="entry name" value="Alkaline Phosphatase, subunit A"/>
    <property type="match status" value="1"/>
</dbReference>
<evidence type="ECO:0000313" key="3">
    <source>
        <dbReference type="EMBL" id="OOK73488.1"/>
    </source>
</evidence>
<comment type="similarity">
    <text evidence="1">Belongs to the sulfatase family.</text>
</comment>
<dbReference type="InterPro" id="IPR050738">
    <property type="entry name" value="Sulfatase"/>
</dbReference>